<feature type="compositionally biased region" description="Polar residues" evidence="1">
    <location>
        <begin position="1051"/>
        <end position="1065"/>
    </location>
</feature>
<feature type="compositionally biased region" description="Polar residues" evidence="1">
    <location>
        <begin position="981"/>
        <end position="997"/>
    </location>
</feature>
<feature type="compositionally biased region" description="Pro residues" evidence="1">
    <location>
        <begin position="108"/>
        <end position="120"/>
    </location>
</feature>
<feature type="compositionally biased region" description="Polar residues" evidence="1">
    <location>
        <begin position="1326"/>
        <end position="1336"/>
    </location>
</feature>
<evidence type="ECO:0000313" key="3">
    <source>
        <dbReference type="EMBL" id="KAF9452622.1"/>
    </source>
</evidence>
<keyword evidence="4" id="KW-1185">Reference proteome</keyword>
<dbReference type="InterPro" id="IPR051412">
    <property type="entry name" value="Formin_Homology_Diaphanous_sf"/>
</dbReference>
<feature type="region of interest" description="Disordered" evidence="1">
    <location>
        <begin position="1325"/>
        <end position="1344"/>
    </location>
</feature>
<protein>
    <recommendedName>
        <fullName evidence="2">GYF domain-containing protein</fullName>
    </recommendedName>
</protein>
<feature type="compositionally biased region" description="Pro residues" evidence="1">
    <location>
        <begin position="380"/>
        <end position="392"/>
    </location>
</feature>
<dbReference type="SUPFAM" id="SSF55277">
    <property type="entry name" value="GYF domain"/>
    <property type="match status" value="1"/>
</dbReference>
<dbReference type="SMART" id="SM00444">
    <property type="entry name" value="GYF"/>
    <property type="match status" value="1"/>
</dbReference>
<dbReference type="Pfam" id="PF02213">
    <property type="entry name" value="GYF"/>
    <property type="match status" value="1"/>
</dbReference>
<feature type="compositionally biased region" description="Polar residues" evidence="1">
    <location>
        <begin position="57"/>
        <end position="79"/>
    </location>
</feature>
<dbReference type="Gene3D" id="3.30.1490.40">
    <property type="match status" value="1"/>
</dbReference>
<feature type="region of interest" description="Disordered" evidence="1">
    <location>
        <begin position="636"/>
        <end position="754"/>
    </location>
</feature>
<proteinExistence type="predicted"/>
<dbReference type="OrthoDB" id="6415790at2759"/>
<evidence type="ECO:0000313" key="4">
    <source>
        <dbReference type="Proteomes" id="UP000807342"/>
    </source>
</evidence>
<evidence type="ECO:0000256" key="1">
    <source>
        <dbReference type="SAM" id="MobiDB-lite"/>
    </source>
</evidence>
<feature type="compositionally biased region" description="Low complexity" evidence="1">
    <location>
        <begin position="679"/>
        <end position="688"/>
    </location>
</feature>
<feature type="compositionally biased region" description="Pro residues" evidence="1">
    <location>
        <begin position="412"/>
        <end position="439"/>
    </location>
</feature>
<evidence type="ECO:0000259" key="2">
    <source>
        <dbReference type="PROSITE" id="PS50829"/>
    </source>
</evidence>
<dbReference type="PANTHER" id="PTHR45691:SF6">
    <property type="entry name" value="PROTEIN DIAPHANOUS"/>
    <property type="match status" value="1"/>
</dbReference>
<feature type="compositionally biased region" description="Polar residues" evidence="1">
    <location>
        <begin position="638"/>
        <end position="649"/>
    </location>
</feature>
<feature type="region of interest" description="Disordered" evidence="1">
    <location>
        <begin position="501"/>
        <end position="567"/>
    </location>
</feature>
<feature type="domain" description="GYF" evidence="2">
    <location>
        <begin position="1078"/>
        <end position="1134"/>
    </location>
</feature>
<accession>A0A9P5XLI8</accession>
<feature type="compositionally biased region" description="Basic and acidic residues" evidence="1">
    <location>
        <begin position="971"/>
        <end position="980"/>
    </location>
</feature>
<dbReference type="InterPro" id="IPR035445">
    <property type="entry name" value="GYF-like_dom_sf"/>
</dbReference>
<feature type="compositionally biased region" description="Polar residues" evidence="1">
    <location>
        <begin position="511"/>
        <end position="527"/>
    </location>
</feature>
<feature type="compositionally biased region" description="Polar residues" evidence="1">
    <location>
        <begin position="126"/>
        <end position="136"/>
    </location>
</feature>
<dbReference type="EMBL" id="MU151069">
    <property type="protein sequence ID" value="KAF9452622.1"/>
    <property type="molecule type" value="Genomic_DNA"/>
</dbReference>
<feature type="region of interest" description="Disordered" evidence="1">
    <location>
        <begin position="465"/>
        <end position="489"/>
    </location>
</feature>
<dbReference type="PROSITE" id="PS50829">
    <property type="entry name" value="GYF"/>
    <property type="match status" value="1"/>
</dbReference>
<feature type="compositionally biased region" description="Low complexity" evidence="1">
    <location>
        <begin position="952"/>
        <end position="962"/>
    </location>
</feature>
<feature type="compositionally biased region" description="Pro residues" evidence="1">
    <location>
        <begin position="199"/>
        <end position="216"/>
    </location>
</feature>
<feature type="region of interest" description="Disordered" evidence="1">
    <location>
        <begin position="1051"/>
        <end position="1073"/>
    </location>
</feature>
<gene>
    <name evidence="3" type="ORF">P691DRAFT_803738</name>
</gene>
<sequence>MAAVNDSDDRSSDLHVPLDPARFAISAGIDEVQVQGSVLDTAVVEGVKIATEHVKENSSPLASSRGPSLSTNPDQTSDAVSVHSMPAVHISESAPPLVQRPSTSASTPPAPRPSSPPAPAAPQSSVSQQEATATTLSQQQRRARHRSAIEVRSSNRLSGFFNNLIHRREPPPPSPARDTIAEDQNTAKPNAEKTSRPSSPAPAPAVNPPPSLPPPSLQELGLSLSVVTSDLSPTHFTTPPASGAFLAPHYLLLCHAQGLDVLPLVSPPALQPYALVRRVAFKSVVVMEHRGVLVAIAGRRDGVRVYALEEVKKAIEWRIDVEIRRERERLRRETTKRIASQIGNGEHLSGEKVRKTSLSTPPPSDGLKPILRKASHGNIPYPPSPPPPPLVPRAPRTPTRSRKSRLSSLQIPVPPIPPEPPLGQPPPYTSPTDTQPPPNLRSQPSALSVRARARSNSVNHVLAGVSTLARNGEPSRPNNVKSDDWDNSSDDEAIDIRAAASGSQALDERTSATLAANRNPTGVIVSQTTTRPRSSTTASSRRRRPSNLDLPVARGTNTADPEPSPAPTLLTLRQALQHLPPAAGTPDTFDDGEDEDETDGRISLAQALMESRVPELPPLGSVQPQEPILLSGAHPVFQESSSPRSSEGDTSGRPSTGSRSRRHRGWSVMLNRSASLNRSHSQSPASSSYHNLPQSSYLPPSTSNSQTNERPSRSPSLRTNALPIPTVRSASSADPLSSTVTSSRASIAPSSVASTTSRSSRFIPRIISNALSRRSDDRFPPIISAIDADVGKWLNTPPSPPPPPPKLEYVKLPGTKSALLIKAVETPKKSFLAILCGENGEKVELFAGTYRTALGLSRTFILPDSPRSLELQLQGDDLVEVFLVFSQNVFGLEPATVRVREVRIGRAERRAARRRARENRTGESTTGENEPNEEETTNVNVSIGVSVTVGTTPAATGASARPSTPPLVASEHPDAPDDSRTGNTEPQPATTLSQTEDSFTAATSQMGPYTTFQQLSFAPNFPLASIADEYIIPPTYPDFLEHRDEFEQGEDTINNNHSEHSSTQFSPPGLPVPTPSGPTQWYYKDPKGVMHGPWNSTLMQAWYRDGLLPADLPVRREGETEYTLLKDLKMQCVDPAHPFRSPPPLISTTNTPFLVPGPSTIKERALLAPVSLLSQPKHFGPPALFFSSRGGHSTAIVDTRGRSVLKGRFVWSNDDCQGESKIPVGKMGDVKHLEALNIEDRAVLIAMRQGGLEALDLSDALLRPADQSRTTLPSFHPPSNTINRRSPYVWKIGTPIDSSNAALSVHLPKGKTGLASLPKKTGIGITKSTMGSQGSVGTDGDGDPNDEVLFLGRREDEIYFCERNAGSFRILRLCPDTSNE</sequence>
<organism evidence="3 4">
    <name type="scientific">Macrolepiota fuliginosa MF-IS2</name>
    <dbReference type="NCBI Taxonomy" id="1400762"/>
    <lineage>
        <taxon>Eukaryota</taxon>
        <taxon>Fungi</taxon>
        <taxon>Dikarya</taxon>
        <taxon>Basidiomycota</taxon>
        <taxon>Agaricomycotina</taxon>
        <taxon>Agaricomycetes</taxon>
        <taxon>Agaricomycetidae</taxon>
        <taxon>Agaricales</taxon>
        <taxon>Agaricineae</taxon>
        <taxon>Agaricaceae</taxon>
        <taxon>Macrolepiota</taxon>
    </lineage>
</organism>
<dbReference type="GO" id="GO:0030041">
    <property type="term" value="P:actin filament polymerization"/>
    <property type="evidence" value="ECO:0007669"/>
    <property type="project" value="TreeGrafter"/>
</dbReference>
<reference evidence="3" key="1">
    <citation type="submission" date="2020-11" db="EMBL/GenBank/DDBJ databases">
        <authorList>
            <consortium name="DOE Joint Genome Institute"/>
            <person name="Ahrendt S."/>
            <person name="Riley R."/>
            <person name="Andreopoulos W."/>
            <person name="Labutti K."/>
            <person name="Pangilinan J."/>
            <person name="Ruiz-Duenas F.J."/>
            <person name="Barrasa J.M."/>
            <person name="Sanchez-Garcia M."/>
            <person name="Camarero S."/>
            <person name="Miyauchi S."/>
            <person name="Serrano A."/>
            <person name="Linde D."/>
            <person name="Babiker R."/>
            <person name="Drula E."/>
            <person name="Ayuso-Fernandez I."/>
            <person name="Pacheco R."/>
            <person name="Padilla G."/>
            <person name="Ferreira P."/>
            <person name="Barriuso J."/>
            <person name="Kellner H."/>
            <person name="Castanera R."/>
            <person name="Alfaro M."/>
            <person name="Ramirez L."/>
            <person name="Pisabarro A.G."/>
            <person name="Kuo A."/>
            <person name="Tritt A."/>
            <person name="Lipzen A."/>
            <person name="He G."/>
            <person name="Yan M."/>
            <person name="Ng V."/>
            <person name="Cullen D."/>
            <person name="Martin F."/>
            <person name="Rosso M.-N."/>
            <person name="Henrissat B."/>
            <person name="Hibbett D."/>
            <person name="Martinez A.T."/>
            <person name="Grigoriev I.V."/>
        </authorList>
    </citation>
    <scope>NUCLEOTIDE SEQUENCE</scope>
    <source>
        <strain evidence="3">MF-IS2</strain>
    </source>
</reference>
<comment type="caution">
    <text evidence="3">The sequence shown here is derived from an EMBL/GenBank/DDBJ whole genome shotgun (WGS) entry which is preliminary data.</text>
</comment>
<dbReference type="PANTHER" id="PTHR45691">
    <property type="entry name" value="PROTEIN DIAPHANOUS"/>
    <property type="match status" value="1"/>
</dbReference>
<dbReference type="Proteomes" id="UP000807342">
    <property type="component" value="Unassembled WGS sequence"/>
</dbReference>
<feature type="compositionally biased region" description="Low complexity" evidence="1">
    <location>
        <begin position="528"/>
        <end position="539"/>
    </location>
</feature>
<feature type="region of interest" description="Disordered" evidence="1">
    <location>
        <begin position="336"/>
        <end position="446"/>
    </location>
</feature>
<feature type="region of interest" description="Disordered" evidence="1">
    <location>
        <begin position="52"/>
        <end position="218"/>
    </location>
</feature>
<feature type="region of interest" description="Disordered" evidence="1">
    <location>
        <begin position="952"/>
        <end position="997"/>
    </location>
</feature>
<dbReference type="InterPro" id="IPR003169">
    <property type="entry name" value="GYF"/>
</dbReference>
<name>A0A9P5XLI8_9AGAR</name>
<dbReference type="GO" id="GO:0005884">
    <property type="term" value="C:actin filament"/>
    <property type="evidence" value="ECO:0007669"/>
    <property type="project" value="TreeGrafter"/>
</dbReference>
<feature type="compositionally biased region" description="Polar residues" evidence="1">
    <location>
        <begin position="152"/>
        <end position="161"/>
    </location>
</feature>
<feature type="compositionally biased region" description="Polar residues" evidence="1">
    <location>
        <begin position="689"/>
        <end position="719"/>
    </location>
</feature>
<feature type="region of interest" description="Disordered" evidence="1">
    <location>
        <begin position="908"/>
        <end position="940"/>
    </location>
</feature>
<feature type="compositionally biased region" description="Polar residues" evidence="1">
    <location>
        <begin position="728"/>
        <end position="749"/>
    </location>
</feature>